<dbReference type="InterPro" id="IPR043502">
    <property type="entry name" value="DNA/RNA_pol_sf"/>
</dbReference>
<dbReference type="Gene3D" id="3.30.70.270">
    <property type="match status" value="1"/>
</dbReference>
<feature type="region of interest" description="Disordered" evidence="1">
    <location>
        <begin position="1"/>
        <end position="33"/>
    </location>
</feature>
<comment type="caution">
    <text evidence="2">The sequence shown here is derived from an EMBL/GenBank/DDBJ whole genome shotgun (WGS) entry which is preliminary data.</text>
</comment>
<dbReference type="SUPFAM" id="SSF56672">
    <property type="entry name" value="DNA/RNA polymerases"/>
    <property type="match status" value="1"/>
</dbReference>
<protein>
    <recommendedName>
        <fullName evidence="4">Reverse transcriptase domain-containing protein</fullName>
    </recommendedName>
</protein>
<gene>
    <name evidence="2" type="ORF">CR513_35833</name>
</gene>
<evidence type="ECO:0000256" key="1">
    <source>
        <dbReference type="SAM" id="MobiDB-lite"/>
    </source>
</evidence>
<sequence length="164" mass="19217">MKVKREVERKSKSKLKKKIARIKPKREKKKGKKREPLFALPTNILLNASPSLNALPIDVLLKDVSHGLLTLRGIEHHIDLTLGATLPNRIAHRINPKKGNKSFWRIKDWDEWKMTFNTKFWRYEWLVMLFGLTNTPSTFMRLMNHVLRSLIGKVKVDEEKVKAI</sequence>
<name>A0A371FYD0_MUCPR</name>
<dbReference type="InterPro" id="IPR043128">
    <property type="entry name" value="Rev_trsase/Diguanyl_cyclase"/>
</dbReference>
<dbReference type="PANTHER" id="PTHR24559">
    <property type="entry name" value="TRANSPOSON TY3-I GAG-POL POLYPROTEIN"/>
    <property type="match status" value="1"/>
</dbReference>
<feature type="compositionally biased region" description="Basic and acidic residues" evidence="1">
    <location>
        <begin position="1"/>
        <end position="10"/>
    </location>
</feature>
<dbReference type="PANTHER" id="PTHR24559:SF437">
    <property type="entry name" value="RNA-DIRECTED DNA POLYMERASE HOMOLOG"/>
    <property type="match status" value="1"/>
</dbReference>
<reference evidence="2" key="1">
    <citation type="submission" date="2018-05" db="EMBL/GenBank/DDBJ databases">
        <title>Draft genome of Mucuna pruriens seed.</title>
        <authorList>
            <person name="Nnadi N.E."/>
            <person name="Vos R."/>
            <person name="Hasami M.H."/>
            <person name="Devisetty U.K."/>
            <person name="Aguiy J.C."/>
        </authorList>
    </citation>
    <scope>NUCLEOTIDE SEQUENCE [LARGE SCALE GENOMIC DNA]</scope>
    <source>
        <strain evidence="2">JCA_2017</strain>
    </source>
</reference>
<dbReference type="Gene3D" id="3.10.10.10">
    <property type="entry name" value="HIV Type 1 Reverse Transcriptase, subunit A, domain 1"/>
    <property type="match status" value="1"/>
</dbReference>
<feature type="compositionally biased region" description="Basic residues" evidence="1">
    <location>
        <begin position="11"/>
        <end position="33"/>
    </location>
</feature>
<accession>A0A371FYD0</accession>
<proteinExistence type="predicted"/>
<evidence type="ECO:0008006" key="4">
    <source>
        <dbReference type="Google" id="ProtNLM"/>
    </source>
</evidence>
<feature type="non-terminal residue" evidence="2">
    <location>
        <position position="1"/>
    </location>
</feature>
<dbReference type="InterPro" id="IPR053134">
    <property type="entry name" value="RNA-dir_DNA_polymerase"/>
</dbReference>
<organism evidence="2 3">
    <name type="scientific">Mucuna pruriens</name>
    <name type="common">Velvet bean</name>
    <name type="synonym">Dolichos pruriens</name>
    <dbReference type="NCBI Taxonomy" id="157652"/>
    <lineage>
        <taxon>Eukaryota</taxon>
        <taxon>Viridiplantae</taxon>
        <taxon>Streptophyta</taxon>
        <taxon>Embryophyta</taxon>
        <taxon>Tracheophyta</taxon>
        <taxon>Spermatophyta</taxon>
        <taxon>Magnoliopsida</taxon>
        <taxon>eudicotyledons</taxon>
        <taxon>Gunneridae</taxon>
        <taxon>Pentapetalae</taxon>
        <taxon>rosids</taxon>
        <taxon>fabids</taxon>
        <taxon>Fabales</taxon>
        <taxon>Fabaceae</taxon>
        <taxon>Papilionoideae</taxon>
        <taxon>50 kb inversion clade</taxon>
        <taxon>NPAAA clade</taxon>
        <taxon>indigoferoid/millettioid clade</taxon>
        <taxon>Phaseoleae</taxon>
        <taxon>Mucuna</taxon>
    </lineage>
</organism>
<dbReference type="AlphaFoldDB" id="A0A371FYD0"/>
<dbReference type="STRING" id="157652.A0A371FYD0"/>
<keyword evidence="3" id="KW-1185">Reference proteome</keyword>
<dbReference type="Proteomes" id="UP000257109">
    <property type="component" value="Unassembled WGS sequence"/>
</dbReference>
<dbReference type="EMBL" id="QJKJ01007403">
    <property type="protein sequence ID" value="RDX83268.1"/>
    <property type="molecule type" value="Genomic_DNA"/>
</dbReference>
<evidence type="ECO:0000313" key="2">
    <source>
        <dbReference type="EMBL" id="RDX83268.1"/>
    </source>
</evidence>
<evidence type="ECO:0000313" key="3">
    <source>
        <dbReference type="Proteomes" id="UP000257109"/>
    </source>
</evidence>